<comment type="caution">
    <text evidence="1">The sequence shown here is derived from an EMBL/GenBank/DDBJ whole genome shotgun (WGS) entry which is preliminary data.</text>
</comment>
<dbReference type="EMBL" id="WNDS01000004">
    <property type="protein sequence ID" value="KAF1014238.1"/>
    <property type="molecule type" value="Genomic_DNA"/>
</dbReference>
<proteinExistence type="predicted"/>
<reference evidence="2" key="1">
    <citation type="journal article" date="2020" name="MBio">
        <title>Horizontal gene transfer to a defensive symbiont with a reduced genome amongst a multipartite beetle microbiome.</title>
        <authorList>
            <person name="Waterworth S.C."/>
            <person name="Florez L.V."/>
            <person name="Rees E.R."/>
            <person name="Hertweck C."/>
            <person name="Kaltenpoth M."/>
            <person name="Kwan J.C."/>
        </authorList>
    </citation>
    <scope>NUCLEOTIDE SEQUENCE [LARGE SCALE GENOMIC DNA]</scope>
</reference>
<evidence type="ECO:0000313" key="2">
    <source>
        <dbReference type="Proteomes" id="UP000487117"/>
    </source>
</evidence>
<sequence length="34" mass="3856">MAAGGIRCSLRDRTRWMQVLLDPALVPDWLGSDR</sequence>
<protein>
    <submittedName>
        <fullName evidence="1">Uncharacterized protein</fullName>
    </submittedName>
</protein>
<organism evidence="1 2">
    <name type="scientific">Stenotrophomonas maltophilia</name>
    <name type="common">Pseudomonas maltophilia</name>
    <name type="synonym">Xanthomonas maltophilia</name>
    <dbReference type="NCBI Taxonomy" id="40324"/>
    <lineage>
        <taxon>Bacteria</taxon>
        <taxon>Pseudomonadati</taxon>
        <taxon>Pseudomonadota</taxon>
        <taxon>Gammaproteobacteria</taxon>
        <taxon>Lysobacterales</taxon>
        <taxon>Lysobacteraceae</taxon>
        <taxon>Stenotrophomonas</taxon>
        <taxon>Stenotrophomonas maltophilia group</taxon>
    </lineage>
</organism>
<gene>
    <name evidence="1" type="ORF">GAK31_03262</name>
</gene>
<dbReference type="Proteomes" id="UP000487117">
    <property type="component" value="Unassembled WGS sequence"/>
</dbReference>
<evidence type="ECO:0000313" key="1">
    <source>
        <dbReference type="EMBL" id="KAF1014238.1"/>
    </source>
</evidence>
<name>A0A7V8FF77_STEMA</name>
<accession>A0A7V8FF77</accession>
<dbReference type="AlphaFoldDB" id="A0A7V8FF77"/>